<feature type="transmembrane region" description="Helical" evidence="5">
    <location>
        <begin position="86"/>
        <end position="106"/>
    </location>
</feature>
<accession>A0ABS7F6L2</accession>
<dbReference type="EMBL" id="JAHZUY010000040">
    <property type="protein sequence ID" value="MBW8270445.1"/>
    <property type="molecule type" value="Genomic_DNA"/>
</dbReference>
<gene>
    <name evidence="7" type="ORF">K1J50_13235</name>
</gene>
<dbReference type="InterPro" id="IPR051533">
    <property type="entry name" value="WaaL-like"/>
</dbReference>
<feature type="transmembrane region" description="Helical" evidence="5">
    <location>
        <begin position="214"/>
        <end position="232"/>
    </location>
</feature>
<sequence length="446" mass="44261">MIPPAPARVTHPATARAAPLPAVAPVAALAGTAGAVLHFAGALKSTPPGAALPFDLTLAALALLAPLLALLLCAAGARHWRVRPGIGPPLAAAAGLWLWLVLAGVWSRSAEILAAKLPEAVLLGPAMLLAGIVLGAEPRARRAFCAATLAIGVFAAAAIAWGLATGRVVLGGLPALTPPDQVRVQYQVAGLAIASAAGLAGVHAAEARLRRRPVAGALWCAALAALAFAALLPGGRAALLGLGLVAALAPALRLWRGGRALGALAWVLLALLLGLGGLGLALADPSRAAGLRTLERLADPDIAESSGRGPLWAEALRRAGEGVPVGLGTGSFPIAAGFGERRGLYPHNHLLEALVEGGLPGVALWLLAFGGAGGAALAGGAAPERLARIAALALPVALAVLVSTDLGNRMAWFALGLALSLGVEAPRPAPAVPPAPGAARPRDADV</sequence>
<feature type="transmembrane region" description="Helical" evidence="5">
    <location>
        <begin position="262"/>
        <end position="283"/>
    </location>
</feature>
<feature type="transmembrane region" description="Helical" evidence="5">
    <location>
        <begin position="389"/>
        <end position="407"/>
    </location>
</feature>
<keyword evidence="3 5" id="KW-1133">Transmembrane helix</keyword>
<feature type="transmembrane region" description="Helical" evidence="5">
    <location>
        <begin position="143"/>
        <end position="164"/>
    </location>
</feature>
<feature type="domain" description="O-antigen ligase-related" evidence="6">
    <location>
        <begin position="222"/>
        <end position="366"/>
    </location>
</feature>
<dbReference type="PANTHER" id="PTHR37422">
    <property type="entry name" value="TEICHURONIC ACID BIOSYNTHESIS PROTEIN TUAE"/>
    <property type="match status" value="1"/>
</dbReference>
<feature type="transmembrane region" description="Helical" evidence="5">
    <location>
        <begin position="238"/>
        <end position="255"/>
    </location>
</feature>
<proteinExistence type="predicted"/>
<dbReference type="InterPro" id="IPR007016">
    <property type="entry name" value="O-antigen_ligase-rel_domated"/>
</dbReference>
<evidence type="ECO:0000256" key="3">
    <source>
        <dbReference type="ARBA" id="ARBA00022989"/>
    </source>
</evidence>
<comment type="subcellular location">
    <subcellularLocation>
        <location evidence="1">Membrane</location>
        <topology evidence="1">Multi-pass membrane protein</topology>
    </subcellularLocation>
</comment>
<feature type="transmembrane region" description="Helical" evidence="5">
    <location>
        <begin position="20"/>
        <end position="40"/>
    </location>
</feature>
<evidence type="ECO:0000313" key="8">
    <source>
        <dbReference type="Proteomes" id="UP001519924"/>
    </source>
</evidence>
<reference evidence="7 8" key="1">
    <citation type="submission" date="2021-08" db="EMBL/GenBank/DDBJ databases">
        <title>Caldovatus sediminis gen. nov., sp. nov., a moderately thermophilic bacterium isolated from a hot spring.</title>
        <authorList>
            <person name="Hu C.-J."/>
            <person name="Li W.-J."/>
            <person name="Xian W.-D."/>
        </authorList>
    </citation>
    <scope>NUCLEOTIDE SEQUENCE [LARGE SCALE GENOMIC DNA]</scope>
    <source>
        <strain evidence="7 8">SYSU G05006</strain>
    </source>
</reference>
<keyword evidence="8" id="KW-1185">Reference proteome</keyword>
<evidence type="ECO:0000259" key="6">
    <source>
        <dbReference type="Pfam" id="PF04932"/>
    </source>
</evidence>
<evidence type="ECO:0000256" key="5">
    <source>
        <dbReference type="SAM" id="Phobius"/>
    </source>
</evidence>
<feature type="transmembrane region" description="Helical" evidence="5">
    <location>
        <begin position="52"/>
        <end position="74"/>
    </location>
</feature>
<dbReference type="Proteomes" id="UP001519924">
    <property type="component" value="Unassembled WGS sequence"/>
</dbReference>
<organism evidence="7 8">
    <name type="scientific">Caldovatus aquaticus</name>
    <dbReference type="NCBI Taxonomy" id="2865671"/>
    <lineage>
        <taxon>Bacteria</taxon>
        <taxon>Pseudomonadati</taxon>
        <taxon>Pseudomonadota</taxon>
        <taxon>Alphaproteobacteria</taxon>
        <taxon>Acetobacterales</taxon>
        <taxon>Roseomonadaceae</taxon>
        <taxon>Caldovatus</taxon>
    </lineage>
</organism>
<keyword evidence="7" id="KW-0436">Ligase</keyword>
<comment type="caution">
    <text evidence="7">The sequence shown here is derived from an EMBL/GenBank/DDBJ whole genome shotgun (WGS) entry which is preliminary data.</text>
</comment>
<name>A0ABS7F6L2_9PROT</name>
<keyword evidence="4 5" id="KW-0472">Membrane</keyword>
<protein>
    <submittedName>
        <fullName evidence="7">O-antigen ligase domain-containing protein</fullName>
    </submittedName>
</protein>
<evidence type="ECO:0000256" key="2">
    <source>
        <dbReference type="ARBA" id="ARBA00022692"/>
    </source>
</evidence>
<evidence type="ECO:0000256" key="1">
    <source>
        <dbReference type="ARBA" id="ARBA00004141"/>
    </source>
</evidence>
<dbReference type="GO" id="GO:0016874">
    <property type="term" value="F:ligase activity"/>
    <property type="evidence" value="ECO:0007669"/>
    <property type="project" value="UniProtKB-KW"/>
</dbReference>
<keyword evidence="2 5" id="KW-0812">Transmembrane</keyword>
<feature type="transmembrane region" description="Helical" evidence="5">
    <location>
        <begin position="184"/>
        <end position="202"/>
    </location>
</feature>
<feature type="transmembrane region" description="Helical" evidence="5">
    <location>
        <begin position="112"/>
        <end position="136"/>
    </location>
</feature>
<dbReference type="PANTHER" id="PTHR37422:SF21">
    <property type="entry name" value="EXOQ-LIKE PROTEIN"/>
    <property type="match status" value="1"/>
</dbReference>
<evidence type="ECO:0000313" key="7">
    <source>
        <dbReference type="EMBL" id="MBW8270445.1"/>
    </source>
</evidence>
<dbReference type="RefSeq" id="WP_220118185.1">
    <property type="nucleotide sequence ID" value="NZ_JAHZUY010000040.1"/>
</dbReference>
<dbReference type="Pfam" id="PF04932">
    <property type="entry name" value="Wzy_C"/>
    <property type="match status" value="1"/>
</dbReference>
<feature type="transmembrane region" description="Helical" evidence="5">
    <location>
        <begin position="362"/>
        <end position="382"/>
    </location>
</feature>
<evidence type="ECO:0000256" key="4">
    <source>
        <dbReference type="ARBA" id="ARBA00023136"/>
    </source>
</evidence>